<feature type="domain" description="Glycosyltransferase subfamily 4-like N-terminal" evidence="2">
    <location>
        <begin position="14"/>
        <end position="171"/>
    </location>
</feature>
<dbReference type="InterPro" id="IPR050194">
    <property type="entry name" value="Glycosyltransferase_grp1"/>
</dbReference>
<dbReference type="GO" id="GO:0016757">
    <property type="term" value="F:glycosyltransferase activity"/>
    <property type="evidence" value="ECO:0007669"/>
    <property type="project" value="InterPro"/>
</dbReference>
<gene>
    <name evidence="3" type="ORF">IAC23_00360</name>
</gene>
<name>A0A9D9EBC1_9BACT</name>
<dbReference type="SUPFAM" id="SSF53756">
    <property type="entry name" value="UDP-Glycosyltransferase/glycogen phosphorylase"/>
    <property type="match status" value="1"/>
</dbReference>
<organism evidence="3 4">
    <name type="scientific">Candidatus Cryptobacteroides merdavium</name>
    <dbReference type="NCBI Taxonomy" id="2840769"/>
    <lineage>
        <taxon>Bacteria</taxon>
        <taxon>Pseudomonadati</taxon>
        <taxon>Bacteroidota</taxon>
        <taxon>Bacteroidia</taxon>
        <taxon>Bacteroidales</taxon>
        <taxon>Candidatus Cryptobacteroides</taxon>
    </lineage>
</organism>
<feature type="domain" description="Glycosyl transferase family 1" evidence="1">
    <location>
        <begin position="188"/>
        <end position="347"/>
    </location>
</feature>
<dbReference type="PANTHER" id="PTHR45947">
    <property type="entry name" value="SULFOQUINOVOSYL TRANSFERASE SQD2"/>
    <property type="match status" value="1"/>
</dbReference>
<dbReference type="Proteomes" id="UP000823619">
    <property type="component" value="Unassembled WGS sequence"/>
</dbReference>
<dbReference type="EMBL" id="JADIMO010000008">
    <property type="protein sequence ID" value="MBO8444142.1"/>
    <property type="molecule type" value="Genomic_DNA"/>
</dbReference>
<proteinExistence type="predicted"/>
<comment type="caution">
    <text evidence="3">The sequence shown here is derived from an EMBL/GenBank/DDBJ whole genome shotgun (WGS) entry which is preliminary data.</text>
</comment>
<dbReference type="Pfam" id="PF13439">
    <property type="entry name" value="Glyco_transf_4"/>
    <property type="match status" value="1"/>
</dbReference>
<evidence type="ECO:0000313" key="3">
    <source>
        <dbReference type="EMBL" id="MBO8444142.1"/>
    </source>
</evidence>
<reference evidence="3" key="2">
    <citation type="journal article" date="2021" name="PeerJ">
        <title>Extensive microbial diversity within the chicken gut microbiome revealed by metagenomics and culture.</title>
        <authorList>
            <person name="Gilroy R."/>
            <person name="Ravi A."/>
            <person name="Getino M."/>
            <person name="Pursley I."/>
            <person name="Horton D.L."/>
            <person name="Alikhan N.F."/>
            <person name="Baker D."/>
            <person name="Gharbi K."/>
            <person name="Hall N."/>
            <person name="Watson M."/>
            <person name="Adriaenssens E.M."/>
            <person name="Foster-Nyarko E."/>
            <person name="Jarju S."/>
            <person name="Secka A."/>
            <person name="Antonio M."/>
            <person name="Oren A."/>
            <person name="Chaudhuri R.R."/>
            <person name="La Ragione R."/>
            <person name="Hildebrand F."/>
            <person name="Pallen M.J."/>
        </authorList>
    </citation>
    <scope>NUCLEOTIDE SEQUENCE</scope>
    <source>
        <strain evidence="3">D5-748</strain>
    </source>
</reference>
<protein>
    <submittedName>
        <fullName evidence="3">Glycosyltransferase</fullName>
    </submittedName>
</protein>
<evidence type="ECO:0000313" key="4">
    <source>
        <dbReference type="Proteomes" id="UP000823619"/>
    </source>
</evidence>
<evidence type="ECO:0000259" key="2">
    <source>
        <dbReference type="Pfam" id="PF13439"/>
    </source>
</evidence>
<dbReference type="InterPro" id="IPR001296">
    <property type="entry name" value="Glyco_trans_1"/>
</dbReference>
<evidence type="ECO:0000259" key="1">
    <source>
        <dbReference type="Pfam" id="PF00534"/>
    </source>
</evidence>
<dbReference type="InterPro" id="IPR028098">
    <property type="entry name" value="Glyco_trans_4-like_N"/>
</dbReference>
<dbReference type="PANTHER" id="PTHR45947:SF3">
    <property type="entry name" value="SULFOQUINOVOSYL TRANSFERASE SQD2"/>
    <property type="match status" value="1"/>
</dbReference>
<dbReference type="Pfam" id="PF00534">
    <property type="entry name" value="Glycos_transf_1"/>
    <property type="match status" value="1"/>
</dbReference>
<accession>A0A9D9EBC1</accession>
<dbReference type="Gene3D" id="3.40.50.2000">
    <property type="entry name" value="Glycogen Phosphorylase B"/>
    <property type="match status" value="2"/>
</dbReference>
<dbReference type="AlphaFoldDB" id="A0A9D9EBC1"/>
<sequence>MKILQLGKFYPVKGGVEKVMYDLMKGLSEMGVDCDMMCASADGGGTRIIRLNSHAELICCRTVCKLASTTISTSLLSVLKSRCGEYDIIHVHHPDPMACLALYCSGYRGKVVLHWHSDILRQRILGRLYHPLQSWLIDRADVIIGTSPVYIENSEDLARARAKSCCVPIGVLPVPYPAGMVSDIRAAFPGKKIVFSLGRLVEYKGHKTLIKAAEYLDDSYVVVIGGEGPLRDSLEDQISMARLGDKVRLLGFIEDDELPAFFHACDVFCLSSIQKTEAFGIAQIEAMSCGKPVVATNIPGSGTSWVNAHGVSGLNAEPGDARSLAEAIRSVTQDEDTYKKYSENALERYKALFTQEKMLKDCLSVYEKLCHC</sequence>
<reference evidence="3" key="1">
    <citation type="submission" date="2020-10" db="EMBL/GenBank/DDBJ databases">
        <authorList>
            <person name="Gilroy R."/>
        </authorList>
    </citation>
    <scope>NUCLEOTIDE SEQUENCE</scope>
    <source>
        <strain evidence="3">D5-748</strain>
    </source>
</reference>